<protein>
    <submittedName>
        <fullName evidence="1">Uncharacterized protein</fullName>
    </submittedName>
</protein>
<accession>A0ABR3EN45</accession>
<dbReference type="Proteomes" id="UP001465976">
    <property type="component" value="Unassembled WGS sequence"/>
</dbReference>
<sequence length="232" mass="26391">MTSVQPPPYDTSGDVLAPEPNIIGILGNSEVRGLVKDRIDNLCEQTQNTRKTFEDIRILLNSLDSHESITKENKDIEPLRRGWDILRKRYDNGLSKSKADANMIKALCDDYKANILPLLSDENLDMKMRYIRFELQTYIKRSEDGRNAARENELASFDTITDHLFALTNLWKAVKNELDVIIIHLNNAVAQDITPRSSKKILGENLVGAIFQTLGDTLGKYIAQMDKLEEKK</sequence>
<organism evidence="1 2">
    <name type="scientific">Marasmius crinis-equi</name>
    <dbReference type="NCBI Taxonomy" id="585013"/>
    <lineage>
        <taxon>Eukaryota</taxon>
        <taxon>Fungi</taxon>
        <taxon>Dikarya</taxon>
        <taxon>Basidiomycota</taxon>
        <taxon>Agaricomycotina</taxon>
        <taxon>Agaricomycetes</taxon>
        <taxon>Agaricomycetidae</taxon>
        <taxon>Agaricales</taxon>
        <taxon>Marasmiineae</taxon>
        <taxon>Marasmiaceae</taxon>
        <taxon>Marasmius</taxon>
    </lineage>
</organism>
<gene>
    <name evidence="1" type="ORF">V5O48_017748</name>
</gene>
<name>A0ABR3EN45_9AGAR</name>
<evidence type="ECO:0000313" key="2">
    <source>
        <dbReference type="Proteomes" id="UP001465976"/>
    </source>
</evidence>
<evidence type="ECO:0000313" key="1">
    <source>
        <dbReference type="EMBL" id="KAL0564304.1"/>
    </source>
</evidence>
<comment type="caution">
    <text evidence="1">The sequence shown here is derived from an EMBL/GenBank/DDBJ whole genome shotgun (WGS) entry which is preliminary data.</text>
</comment>
<proteinExistence type="predicted"/>
<dbReference type="EMBL" id="JBAHYK010002869">
    <property type="protein sequence ID" value="KAL0564304.1"/>
    <property type="molecule type" value="Genomic_DNA"/>
</dbReference>
<reference evidence="1 2" key="1">
    <citation type="submission" date="2024-02" db="EMBL/GenBank/DDBJ databases">
        <title>A draft genome for the cacao thread blight pathogen Marasmius crinis-equi.</title>
        <authorList>
            <person name="Cohen S.P."/>
            <person name="Baruah I.K."/>
            <person name="Amoako-Attah I."/>
            <person name="Bukari Y."/>
            <person name="Meinhardt L.W."/>
            <person name="Bailey B.A."/>
        </authorList>
    </citation>
    <scope>NUCLEOTIDE SEQUENCE [LARGE SCALE GENOMIC DNA]</scope>
    <source>
        <strain evidence="1 2">GH-76</strain>
    </source>
</reference>
<keyword evidence="2" id="KW-1185">Reference proteome</keyword>